<dbReference type="RefSeq" id="WP_072779524.1">
    <property type="nucleotide sequence ID" value="NZ_FQXC01000005.1"/>
</dbReference>
<protein>
    <submittedName>
        <fullName evidence="2">Diguanylate cyclase</fullName>
    </submittedName>
</protein>
<gene>
    <name evidence="2" type="ORF">SAMN05443551_3659</name>
</gene>
<dbReference type="AlphaFoldDB" id="A0A1M5X1E9"/>
<dbReference type="PANTHER" id="PTHR46663">
    <property type="entry name" value="DIGUANYLATE CYCLASE DGCT-RELATED"/>
    <property type="match status" value="1"/>
</dbReference>
<dbReference type="InterPro" id="IPR052163">
    <property type="entry name" value="DGC-Regulatory_Protein"/>
</dbReference>
<proteinExistence type="predicted"/>
<dbReference type="STRING" id="996342.SAMN05443551_3659"/>
<evidence type="ECO:0000259" key="1">
    <source>
        <dbReference type="PROSITE" id="PS50887"/>
    </source>
</evidence>
<name>A0A1M5X1E9_9RHOB</name>
<dbReference type="PROSITE" id="PS50887">
    <property type="entry name" value="GGDEF"/>
    <property type="match status" value="1"/>
</dbReference>
<organism evidence="2 3">
    <name type="scientific">Marivita hallyeonensis</name>
    <dbReference type="NCBI Taxonomy" id="996342"/>
    <lineage>
        <taxon>Bacteria</taxon>
        <taxon>Pseudomonadati</taxon>
        <taxon>Pseudomonadota</taxon>
        <taxon>Alphaproteobacteria</taxon>
        <taxon>Rhodobacterales</taxon>
        <taxon>Roseobacteraceae</taxon>
        <taxon>Marivita</taxon>
    </lineage>
</organism>
<dbReference type="OrthoDB" id="9812260at2"/>
<dbReference type="PANTHER" id="PTHR46663:SF4">
    <property type="entry name" value="DIGUANYLATE CYCLASE DGCT-RELATED"/>
    <property type="match status" value="1"/>
</dbReference>
<dbReference type="Gene3D" id="3.30.70.270">
    <property type="match status" value="1"/>
</dbReference>
<dbReference type="CDD" id="cd01949">
    <property type="entry name" value="GGDEF"/>
    <property type="match status" value="1"/>
</dbReference>
<dbReference type="SMART" id="SM00267">
    <property type="entry name" value="GGDEF"/>
    <property type="match status" value="1"/>
</dbReference>
<dbReference type="Proteomes" id="UP000184221">
    <property type="component" value="Unassembled WGS sequence"/>
</dbReference>
<dbReference type="Pfam" id="PF00990">
    <property type="entry name" value="GGDEF"/>
    <property type="match status" value="1"/>
</dbReference>
<dbReference type="SUPFAM" id="SSF55073">
    <property type="entry name" value="Nucleotide cyclase"/>
    <property type="match status" value="1"/>
</dbReference>
<accession>A0A1M5X1E9</accession>
<dbReference type="InterPro" id="IPR043128">
    <property type="entry name" value="Rev_trsase/Diguanyl_cyclase"/>
</dbReference>
<dbReference type="EMBL" id="FQXC01000005">
    <property type="protein sequence ID" value="SHH93649.1"/>
    <property type="molecule type" value="Genomic_DNA"/>
</dbReference>
<keyword evidence="3" id="KW-1185">Reference proteome</keyword>
<dbReference type="InterPro" id="IPR029787">
    <property type="entry name" value="Nucleotide_cyclase"/>
</dbReference>
<dbReference type="InterPro" id="IPR000160">
    <property type="entry name" value="GGDEF_dom"/>
</dbReference>
<sequence length="336" mass="36834">MISTADLLQRLRPLHVCVGKTGHISGHGRSLTKLGVEDLRGKRFLEEFEVLRPSAIGSMADLADCQERVIRLRLRRVPDIVLRGLVINDQADGIILDLSFGIAVVDAVRAFDLTAQDFSPSDLAVELLFLQEAKSTAMAASFNLNARLDDARLAAETRALTDGLTGLHNRRAVDGVMHRLEQSQTVYSVLHLDLDLFKDVNDTFGHAAGDTVLKHVAAILRRNTRKDDLLVRIGGDEFLIICPGLVDRTRLATLSETVIRDISAPFEFDGHRIAISASIGIGLSLDVPHLGPERVSDNADIALYAAKRSGRGQHVFWTKELGLTLADMPLSQARRS</sequence>
<feature type="domain" description="GGDEF" evidence="1">
    <location>
        <begin position="185"/>
        <end position="319"/>
    </location>
</feature>
<evidence type="ECO:0000313" key="3">
    <source>
        <dbReference type="Proteomes" id="UP000184221"/>
    </source>
</evidence>
<evidence type="ECO:0000313" key="2">
    <source>
        <dbReference type="EMBL" id="SHH93649.1"/>
    </source>
</evidence>
<reference evidence="2 3" key="1">
    <citation type="submission" date="2016-11" db="EMBL/GenBank/DDBJ databases">
        <authorList>
            <person name="Jaros S."/>
            <person name="Januszkiewicz K."/>
            <person name="Wedrychowicz H."/>
        </authorList>
    </citation>
    <scope>NUCLEOTIDE SEQUENCE [LARGE SCALE GENOMIC DNA]</scope>
    <source>
        <strain evidence="2 3">DSM 29431</strain>
    </source>
</reference>
<dbReference type="NCBIfam" id="TIGR00254">
    <property type="entry name" value="GGDEF"/>
    <property type="match status" value="1"/>
</dbReference>